<dbReference type="PATRIC" id="fig|265726.11.peg.4541"/>
<accession>A0A0F5VBS7</accession>
<evidence type="ECO:0000313" key="1">
    <source>
        <dbReference type="EMBL" id="KKC99615.1"/>
    </source>
</evidence>
<dbReference type="RefSeq" id="WP_046220847.1">
    <property type="nucleotide sequence ID" value="NZ_JWYV01000009.1"/>
</dbReference>
<comment type="caution">
    <text evidence="1">The sequence shown here is derived from an EMBL/GenBank/DDBJ whole genome shotgun (WGS) entry which is preliminary data.</text>
</comment>
<organism evidence="1 2">
    <name type="scientific">Photobacterium halotolerans</name>
    <dbReference type="NCBI Taxonomy" id="265726"/>
    <lineage>
        <taxon>Bacteria</taxon>
        <taxon>Pseudomonadati</taxon>
        <taxon>Pseudomonadota</taxon>
        <taxon>Gammaproteobacteria</taxon>
        <taxon>Vibrionales</taxon>
        <taxon>Vibrionaceae</taxon>
        <taxon>Photobacterium</taxon>
    </lineage>
</organism>
<reference evidence="1 2" key="1">
    <citation type="submission" date="2014-12" db="EMBL/GenBank/DDBJ databases">
        <title>Mercury Reductase activity and rhizosphere competence traits in the genome of root associated Photobacterium halotolerans MELD1.</title>
        <authorList>
            <person name="Mathew D.C."/>
            <person name="Huang C.-C."/>
        </authorList>
    </citation>
    <scope>NUCLEOTIDE SEQUENCE [LARGE SCALE GENOMIC DNA]</scope>
    <source>
        <strain evidence="1 2">MELD1</strain>
    </source>
</reference>
<dbReference type="OrthoDB" id="5892521at2"/>
<keyword evidence="2" id="KW-1185">Reference proteome</keyword>
<dbReference type="Proteomes" id="UP000033633">
    <property type="component" value="Unassembled WGS sequence"/>
</dbReference>
<dbReference type="EMBL" id="JWYV01000009">
    <property type="protein sequence ID" value="KKC99615.1"/>
    <property type="molecule type" value="Genomic_DNA"/>
</dbReference>
<gene>
    <name evidence="1" type="ORF">KY46_11850</name>
</gene>
<protein>
    <submittedName>
        <fullName evidence="1">Uncharacterized protein</fullName>
    </submittedName>
</protein>
<evidence type="ECO:0000313" key="2">
    <source>
        <dbReference type="Proteomes" id="UP000033633"/>
    </source>
</evidence>
<dbReference type="AlphaFoldDB" id="A0A0F5VBS7"/>
<sequence>MAQAMHFDTITNQDVMEKKAYSLNIKGLIAHALDILLPRQQVSAKTYQVSHLPVHLQKDIGLIR</sequence>
<name>A0A0F5VBS7_9GAMM</name>
<proteinExistence type="predicted"/>